<dbReference type="HOGENOM" id="CLU_3402612_0_0_4"/>
<proteinExistence type="predicted"/>
<dbReference type="KEGG" id="brh:RBRH_04231"/>
<protein>
    <submittedName>
        <fullName evidence="1">Uncharacterized protein</fullName>
    </submittedName>
</protein>
<name>E5ATZ6_MYCRK</name>
<dbReference type="AlphaFoldDB" id="E5ATZ6"/>
<evidence type="ECO:0000313" key="1">
    <source>
        <dbReference type="EMBL" id="CBW76570.1"/>
    </source>
</evidence>
<gene>
    <name evidence="1" type="ordered locus">RBRH_04231</name>
</gene>
<dbReference type="Proteomes" id="UP000007437">
    <property type="component" value="Plasmid pBRH01"/>
</dbReference>
<evidence type="ECO:0000313" key="2">
    <source>
        <dbReference type="Proteomes" id="UP000007437"/>
    </source>
</evidence>
<keyword evidence="1" id="KW-0614">Plasmid</keyword>
<reference evidence="1 2" key="1">
    <citation type="journal article" date="2011" name="J. Bacteriol.">
        <title>Complete genome sequence of Burkholderia rhizoxinica, an endosymbiont of Rhizopus microsporus.</title>
        <authorList>
            <person name="Lackner G."/>
            <person name="Moebius N."/>
            <person name="Partida-Martinez L."/>
            <person name="Hertweck C."/>
        </authorList>
    </citation>
    <scope>NUCLEOTIDE SEQUENCE [LARGE SCALE GENOMIC DNA]</scope>
    <source>
        <strain evidence="2">DSM 19002 / CIP 109453 / HKI 454</strain>
        <plasmid evidence="1 2">pBRH01</plasmid>
    </source>
</reference>
<accession>E5ATZ6</accession>
<sequence>MDSAQTAQDNLSNLDTNLHHFKTNVKSVRS</sequence>
<geneLocation type="plasmid" evidence="1 2">
    <name>pBRH01</name>
</geneLocation>
<dbReference type="EMBL" id="FR687360">
    <property type="protein sequence ID" value="CBW76570.1"/>
    <property type="molecule type" value="Genomic_DNA"/>
</dbReference>
<organism evidence="1 2">
    <name type="scientific">Mycetohabitans rhizoxinica (strain DSM 19002 / CIP 109453 / HKI 454)</name>
    <name type="common">Paraburkholderia rhizoxinica</name>
    <dbReference type="NCBI Taxonomy" id="882378"/>
    <lineage>
        <taxon>Bacteria</taxon>
        <taxon>Pseudomonadati</taxon>
        <taxon>Pseudomonadota</taxon>
        <taxon>Betaproteobacteria</taxon>
        <taxon>Burkholderiales</taxon>
        <taxon>Burkholderiaceae</taxon>
        <taxon>Mycetohabitans</taxon>
    </lineage>
</organism>